<evidence type="ECO:0000313" key="3">
    <source>
        <dbReference type="Proteomes" id="UP000800035"/>
    </source>
</evidence>
<dbReference type="AlphaFoldDB" id="A0A6A5TWA7"/>
<feature type="region of interest" description="Disordered" evidence="1">
    <location>
        <begin position="307"/>
        <end position="327"/>
    </location>
</feature>
<organism evidence="2 3">
    <name type="scientific">Byssothecium circinans</name>
    <dbReference type="NCBI Taxonomy" id="147558"/>
    <lineage>
        <taxon>Eukaryota</taxon>
        <taxon>Fungi</taxon>
        <taxon>Dikarya</taxon>
        <taxon>Ascomycota</taxon>
        <taxon>Pezizomycotina</taxon>
        <taxon>Dothideomycetes</taxon>
        <taxon>Pleosporomycetidae</taxon>
        <taxon>Pleosporales</taxon>
        <taxon>Massarineae</taxon>
        <taxon>Massarinaceae</taxon>
        <taxon>Byssothecium</taxon>
    </lineage>
</organism>
<sequence>MSEIEKSFTFLDENIAQWLTNIAEVETKIVSMQEELSKVAVSRSMPLKRKTGSVESIRDLNTIMEASGSAMATQSSPLATRKRKTPSVLSGNASGPSKYRSRMMIVVSYDGEIQKSFEQLVRGIGTGRNLLRKGKMAAKLEAMAALAGSDDDDDDDNDGAILSKIGYRHRTGLSFMRTRATVMHDGTSNDSSSTPIELFDSTDKALEAAQGLCEKAAHQSLREGDCRKELEAVRKHFKGVQETAKQEVARYAARKEKEERERAAAPPELKADTPITPEPEQILPVHIPPSDGALHSTTQVIDIEVDEEEEEEDMDFVMPPIRFTSRV</sequence>
<feature type="compositionally biased region" description="Basic and acidic residues" evidence="1">
    <location>
        <begin position="254"/>
        <end position="263"/>
    </location>
</feature>
<evidence type="ECO:0000256" key="1">
    <source>
        <dbReference type="SAM" id="MobiDB-lite"/>
    </source>
</evidence>
<feature type="region of interest" description="Disordered" evidence="1">
    <location>
        <begin position="254"/>
        <end position="294"/>
    </location>
</feature>
<dbReference type="Proteomes" id="UP000800035">
    <property type="component" value="Unassembled WGS sequence"/>
</dbReference>
<feature type="region of interest" description="Disordered" evidence="1">
    <location>
        <begin position="69"/>
        <end position="95"/>
    </location>
</feature>
<dbReference type="OrthoDB" id="3886346at2759"/>
<name>A0A6A5TWA7_9PLEO</name>
<keyword evidence="3" id="KW-1185">Reference proteome</keyword>
<protein>
    <submittedName>
        <fullName evidence="2">Uncharacterized protein</fullName>
    </submittedName>
</protein>
<dbReference type="EMBL" id="ML976993">
    <property type="protein sequence ID" value="KAF1956019.1"/>
    <property type="molecule type" value="Genomic_DNA"/>
</dbReference>
<proteinExistence type="predicted"/>
<gene>
    <name evidence="2" type="ORF">CC80DRAFT_83941</name>
</gene>
<accession>A0A6A5TWA7</accession>
<evidence type="ECO:0000313" key="2">
    <source>
        <dbReference type="EMBL" id="KAF1956019.1"/>
    </source>
</evidence>
<reference evidence="2" key="1">
    <citation type="journal article" date="2020" name="Stud. Mycol.">
        <title>101 Dothideomycetes genomes: a test case for predicting lifestyles and emergence of pathogens.</title>
        <authorList>
            <person name="Haridas S."/>
            <person name="Albert R."/>
            <person name="Binder M."/>
            <person name="Bloem J."/>
            <person name="Labutti K."/>
            <person name="Salamov A."/>
            <person name="Andreopoulos B."/>
            <person name="Baker S."/>
            <person name="Barry K."/>
            <person name="Bills G."/>
            <person name="Bluhm B."/>
            <person name="Cannon C."/>
            <person name="Castanera R."/>
            <person name="Culley D."/>
            <person name="Daum C."/>
            <person name="Ezra D."/>
            <person name="Gonzalez J."/>
            <person name="Henrissat B."/>
            <person name="Kuo A."/>
            <person name="Liang C."/>
            <person name="Lipzen A."/>
            <person name="Lutzoni F."/>
            <person name="Magnuson J."/>
            <person name="Mondo S."/>
            <person name="Nolan M."/>
            <person name="Ohm R."/>
            <person name="Pangilinan J."/>
            <person name="Park H.-J."/>
            <person name="Ramirez L."/>
            <person name="Alfaro M."/>
            <person name="Sun H."/>
            <person name="Tritt A."/>
            <person name="Yoshinaga Y."/>
            <person name="Zwiers L.-H."/>
            <person name="Turgeon B."/>
            <person name="Goodwin S."/>
            <person name="Spatafora J."/>
            <person name="Crous P."/>
            <person name="Grigoriev I."/>
        </authorList>
    </citation>
    <scope>NUCLEOTIDE SEQUENCE</scope>
    <source>
        <strain evidence="2">CBS 675.92</strain>
    </source>
</reference>